<dbReference type="Gene3D" id="3.60.10.10">
    <property type="entry name" value="Endonuclease/exonuclease/phosphatase"/>
    <property type="match status" value="1"/>
</dbReference>
<evidence type="ECO:0000256" key="1">
    <source>
        <dbReference type="RuleBase" id="RU363044"/>
    </source>
</evidence>
<dbReference type="EC" id="5.6.2.3" evidence="1"/>
<dbReference type="InterPro" id="IPR025476">
    <property type="entry name" value="Helitron_helicase-like"/>
</dbReference>
<keyword evidence="1" id="KW-0227">DNA damage</keyword>
<reference evidence="7" key="1">
    <citation type="submission" date="2018-11" db="EMBL/GenBank/DDBJ databases">
        <authorList>
            <person name="Alioto T."/>
            <person name="Alioto T."/>
        </authorList>
    </citation>
    <scope>NUCLEOTIDE SEQUENCE</scope>
</reference>
<accession>A0A8B6G5U2</accession>
<feature type="compositionally biased region" description="Basic and acidic residues" evidence="2">
    <location>
        <begin position="354"/>
        <end position="387"/>
    </location>
</feature>
<dbReference type="Proteomes" id="UP000596742">
    <property type="component" value="Unassembled WGS sequence"/>
</dbReference>
<feature type="region of interest" description="Disordered" evidence="2">
    <location>
        <begin position="354"/>
        <end position="392"/>
    </location>
</feature>
<dbReference type="GO" id="GO:0016787">
    <property type="term" value="F:hydrolase activity"/>
    <property type="evidence" value="ECO:0007669"/>
    <property type="project" value="UniProtKB-KW"/>
</dbReference>
<feature type="domain" description="DNA helicase Pif1-like DEAD-box helicase" evidence="3">
    <location>
        <begin position="1194"/>
        <end position="1387"/>
    </location>
</feature>
<dbReference type="Gene3D" id="3.40.50.300">
    <property type="entry name" value="P-loop containing nucleotide triphosphate hydrolases"/>
    <property type="match status" value="1"/>
</dbReference>
<keyword evidence="1" id="KW-0547">Nucleotide-binding</keyword>
<dbReference type="InterPro" id="IPR027417">
    <property type="entry name" value="P-loop_NTPase"/>
</dbReference>
<feature type="compositionally biased region" description="Basic and acidic residues" evidence="2">
    <location>
        <begin position="1"/>
        <end position="22"/>
    </location>
</feature>
<keyword evidence="8" id="KW-1185">Reference proteome</keyword>
<feature type="domain" description="Endonuclease/exonuclease/phosphatase" evidence="5">
    <location>
        <begin position="1748"/>
        <end position="1830"/>
    </location>
</feature>
<dbReference type="Pfam" id="PF05970">
    <property type="entry name" value="PIF1"/>
    <property type="match status" value="1"/>
</dbReference>
<proteinExistence type="inferred from homology"/>
<feature type="region of interest" description="Disordered" evidence="2">
    <location>
        <begin position="995"/>
        <end position="1031"/>
    </location>
</feature>
<feature type="domain" description="Helitron helicase-like" evidence="4">
    <location>
        <begin position="515"/>
        <end position="681"/>
    </location>
</feature>
<dbReference type="GO" id="GO:0006281">
    <property type="term" value="P:DNA repair"/>
    <property type="evidence" value="ECO:0007669"/>
    <property type="project" value="UniProtKB-KW"/>
</dbReference>
<dbReference type="InterPro" id="IPR051055">
    <property type="entry name" value="PIF1_helicase"/>
</dbReference>
<dbReference type="SUPFAM" id="SSF52540">
    <property type="entry name" value="P-loop containing nucleoside triphosphate hydrolases"/>
    <property type="match status" value="2"/>
</dbReference>
<evidence type="ECO:0000259" key="3">
    <source>
        <dbReference type="Pfam" id="PF05970"/>
    </source>
</evidence>
<dbReference type="GO" id="GO:0005524">
    <property type="term" value="F:ATP binding"/>
    <property type="evidence" value="ECO:0007669"/>
    <property type="project" value="UniProtKB-KW"/>
</dbReference>
<dbReference type="GO" id="GO:0043139">
    <property type="term" value="F:5'-3' DNA helicase activity"/>
    <property type="evidence" value="ECO:0007669"/>
    <property type="project" value="UniProtKB-EC"/>
</dbReference>
<comment type="catalytic activity">
    <reaction evidence="1">
        <text>ATP + H2O = ADP + phosphate + H(+)</text>
        <dbReference type="Rhea" id="RHEA:13065"/>
        <dbReference type="ChEBI" id="CHEBI:15377"/>
        <dbReference type="ChEBI" id="CHEBI:15378"/>
        <dbReference type="ChEBI" id="CHEBI:30616"/>
        <dbReference type="ChEBI" id="CHEBI:43474"/>
        <dbReference type="ChEBI" id="CHEBI:456216"/>
        <dbReference type="EC" id="5.6.2.3"/>
    </reaction>
</comment>
<sequence>MIDEHNKKRRTDPEFVAFEKEHNKKRWTNPEFVANQKEHNKNRRSNPEFVAFEKEQNKNRRSNPEFIAFEKEHNRKRRTDPEFVTFEKNHNKSRRTDPIFMKFEKDYNNKRRSDPTFKAFEHDIDRKRNSSINKALDLHELIDAFHHEVSTACIYRCTSCDQLWFKESVEPVEKLQNLKEPLFSQCVRKKNSIDGFEYVCRTCLKSLKKGKLPNLAIYNKLNFPLKPQVLMLNSLEEKLVAPVSTFFQMRELPSGGQFGIQGNVVNVPADNMSTVKMLPRRLPESQTIPVKLKRRLRYKSHVMFQNIRPQKCIDATKYLLTKPLFKQYVTDGLDEKWLTEHMQSLENTDWDTFIEKNPETNHPHPVKSPEIKNKQNEEKTKMKQETDKTEEDDLWSEYDDDFVNKDDMEKQQECDGVYDTMLYPENLDSQRNILSFAPSEGNLPVSPFGDAIEELSFPGLFCGEKRPSNKERTVSVKYSEICKSELRQNDRRAAQNITNIFFKAKKIQMKQIQDKVWLSLRRVKTKGKKITAKDLKDESNVDTLVKLDDGYRIFRTLRGSPPYWESAKKDLFAMVRQLGLPTWFISLSSAETRWKPLLRSLGKIIDGVQYSDADINTMTWQTKCRLVRSDPVTTARYFDYKVQKFFHSFLNSSLMPLGKVKDFFYRIEFQQRGSPHVHSVLWIENAPFLEINENKDIEDFISKYITTNRNLPVQDGQQDLVKLQMHRHTHTCRKQKKKTCRFNFPLPPMKKTIILDKLPSNMTPKEVKRHAKGYELIQKRLAQQMSLDCTFEEFLQDIKMTEDDYILAIRSSLKETKVFLKRDPECIRINGYNDTVLQAWMANMDIQFVTNAFACLMYIVNYVSKGQRGMSNLLRRACEEAHKQNSSMNNQVKTMGNKFLKHVEISAQEAVYIVLQMKLKNSSCGHIFINTSPPEERPFIIKPNEELQKLPDNSTNVQCDNIIKRYSQRPKKVESICLADFAAWYDLRSEKKAKTDKLKNEEEIEETDIEDNLEDENLSQDEYDPENDPKTLKYRNGVILKHRKKKKVIRYVRYSKTKDPENFHREKLLLFQPWRKEERIIYPFDTYEDKYNSVKEGTDCNATQYEHHAEEIEEAEHLIENELEEEAFDEVAPVTQHIELKDEDEKESEDLHQMGEDIFTQYDIANDLQCTGTDIEEEKLRNRLTDTEFRNMCSGGAGVGKTRLTKCIYQALIKYYNTTQGENPNQKSIILAAPTGKAAYLIGGVTLHAAFGVPANQGFQYRPLKHELLNTFRHQLEHLHLIIIDEISMCGSKLFCFINQRMQEIMGVSKPFGGINIITIGDLFQLRPVMDSWIFKQPSGNSTEILYKNVWKEKFMFYELTDIMRQKNDKTFAEILNRIREGNQTVEDVNFLKTRVIQSDIPEYPTFATHLLYHNKSVDMYNNKLYNECKNHKVIVKCKDIVIGDISAETKEEIKGKAKDFEMGLSKMCGIAVGMRTELTVNIDLFDGLVNGAAGVIKDIECVCSQPDVIWVIFDNDEIGKNLRKDFMKKKKNWTPIRKISREFPVGKYKSIKISRKQFPLRLAAAKTLHRSQGDTLTEVVIQLPTRKECHMHYVAFSRAEKAENMFILENVYENNITVSQEVKEEMERLRTERNMLLSFTPLYCLDKSKFVICFHNSQSLHLHIEDVRADFNFRETDVNMFVESRLCSEDSDIDYNLPGFKLYRNDFSKKRTSYGTVAYLKESLKADIVKMNIKSIEIMKIINPFLQIVCIYSRPKESVGNLFSAMQNLCSSLDHKKVIVIGGDFNCDIQNPSQSTKRLLEYMKLQGLFQIVNHITTDGKTILDLIFTNCCAGIQFGTLEAYYSYHKPVWIALDSFDTSF</sequence>
<feature type="compositionally biased region" description="Acidic residues" evidence="2">
    <location>
        <begin position="1002"/>
        <end position="1026"/>
    </location>
</feature>
<dbReference type="GO" id="GO:0000723">
    <property type="term" value="P:telomere maintenance"/>
    <property type="evidence" value="ECO:0007669"/>
    <property type="project" value="InterPro"/>
</dbReference>
<evidence type="ECO:0000259" key="4">
    <source>
        <dbReference type="Pfam" id="PF14214"/>
    </source>
</evidence>
<keyword evidence="1" id="KW-0378">Hydrolase</keyword>
<evidence type="ECO:0000259" key="5">
    <source>
        <dbReference type="Pfam" id="PF14529"/>
    </source>
</evidence>
<dbReference type="InterPro" id="IPR005135">
    <property type="entry name" value="Endo/exonuclease/phosphatase"/>
</dbReference>
<dbReference type="EMBL" id="UYJE01007905">
    <property type="protein sequence ID" value="VDI59060.1"/>
    <property type="molecule type" value="Genomic_DNA"/>
</dbReference>
<dbReference type="InterPro" id="IPR036691">
    <property type="entry name" value="Endo/exonu/phosph_ase_sf"/>
</dbReference>
<evidence type="ECO:0000313" key="7">
    <source>
        <dbReference type="EMBL" id="VDI59060.1"/>
    </source>
</evidence>
<keyword evidence="1" id="KW-0347">Helicase</keyword>
<comment type="cofactor">
    <cofactor evidence="1">
        <name>Mg(2+)</name>
        <dbReference type="ChEBI" id="CHEBI:18420"/>
    </cofactor>
</comment>
<dbReference type="GO" id="GO:0006310">
    <property type="term" value="P:DNA recombination"/>
    <property type="evidence" value="ECO:0007669"/>
    <property type="project" value="UniProtKB-KW"/>
</dbReference>
<dbReference type="OrthoDB" id="6129494at2759"/>
<dbReference type="InterPro" id="IPR046700">
    <property type="entry name" value="DUF6570"/>
</dbReference>
<comment type="similarity">
    <text evidence="1">Belongs to the helicase family.</text>
</comment>
<comment type="caution">
    <text evidence="7">The sequence shown here is derived from an EMBL/GenBank/DDBJ whole genome shotgun (WGS) entry which is preliminary data.</text>
</comment>
<keyword evidence="1" id="KW-0233">DNA recombination</keyword>
<protein>
    <recommendedName>
        <fullName evidence="1">ATP-dependent DNA helicase</fullName>
        <ecNumber evidence="1">5.6.2.3</ecNumber>
    </recommendedName>
</protein>
<keyword evidence="1" id="KW-0234">DNA repair</keyword>
<dbReference type="InterPro" id="IPR010285">
    <property type="entry name" value="DNA_helicase_pif1-like_DEAD"/>
</dbReference>
<feature type="domain" description="DUF6570" evidence="6">
    <location>
        <begin position="209"/>
        <end position="325"/>
    </location>
</feature>
<dbReference type="PANTHER" id="PTHR47642">
    <property type="entry name" value="ATP-DEPENDENT DNA HELICASE"/>
    <property type="match status" value="1"/>
</dbReference>
<keyword evidence="1" id="KW-0067">ATP-binding</keyword>
<evidence type="ECO:0000259" key="6">
    <source>
        <dbReference type="Pfam" id="PF20209"/>
    </source>
</evidence>
<evidence type="ECO:0000256" key="2">
    <source>
        <dbReference type="SAM" id="MobiDB-lite"/>
    </source>
</evidence>
<dbReference type="Pfam" id="PF14529">
    <property type="entry name" value="Exo_endo_phos_2"/>
    <property type="match status" value="1"/>
</dbReference>
<name>A0A8B6G5U2_MYTGA</name>
<feature type="region of interest" description="Disordered" evidence="2">
    <location>
        <begin position="1"/>
        <end position="60"/>
    </location>
</feature>
<dbReference type="PANTHER" id="PTHR47642:SF5">
    <property type="entry name" value="ATP-DEPENDENT DNA HELICASE"/>
    <property type="match status" value="1"/>
</dbReference>
<evidence type="ECO:0000313" key="8">
    <source>
        <dbReference type="Proteomes" id="UP000596742"/>
    </source>
</evidence>
<gene>
    <name evidence="7" type="ORF">MGAL_10B056895</name>
</gene>
<organism evidence="7 8">
    <name type="scientific">Mytilus galloprovincialis</name>
    <name type="common">Mediterranean mussel</name>
    <dbReference type="NCBI Taxonomy" id="29158"/>
    <lineage>
        <taxon>Eukaryota</taxon>
        <taxon>Metazoa</taxon>
        <taxon>Spiralia</taxon>
        <taxon>Lophotrochozoa</taxon>
        <taxon>Mollusca</taxon>
        <taxon>Bivalvia</taxon>
        <taxon>Autobranchia</taxon>
        <taxon>Pteriomorphia</taxon>
        <taxon>Mytilida</taxon>
        <taxon>Mytiloidea</taxon>
        <taxon>Mytilidae</taxon>
        <taxon>Mytilinae</taxon>
        <taxon>Mytilus</taxon>
    </lineage>
</organism>
<dbReference type="Pfam" id="PF20209">
    <property type="entry name" value="DUF6570"/>
    <property type="match status" value="1"/>
</dbReference>
<dbReference type="Pfam" id="PF14214">
    <property type="entry name" value="Helitron_like_N"/>
    <property type="match status" value="1"/>
</dbReference>
<dbReference type="SUPFAM" id="SSF56219">
    <property type="entry name" value="DNase I-like"/>
    <property type="match status" value="1"/>
</dbReference>